<dbReference type="InterPro" id="IPR051480">
    <property type="entry name" value="Endocytic_GEF_Adapter"/>
</dbReference>
<evidence type="ECO:0000313" key="4">
    <source>
        <dbReference type="EMBL" id="KAL0170204.1"/>
    </source>
</evidence>
<protein>
    <recommendedName>
        <fullName evidence="3">PH domain-containing protein</fullName>
    </recommendedName>
</protein>
<dbReference type="Pfam" id="PF16652">
    <property type="entry name" value="PH_13"/>
    <property type="match status" value="1"/>
</dbReference>
<evidence type="ECO:0000256" key="2">
    <source>
        <dbReference type="ARBA" id="ARBA00022490"/>
    </source>
</evidence>
<sequence length="71" mass="8151">NLTFNSLTNCLGPRKLLHSGKVFKTKSNKELYAFLFSDFLLFTQAVKQFTSSGTDKLFSPKSNTQYKMYKT</sequence>
<reference evidence="4 5" key="1">
    <citation type="submission" date="2024-05" db="EMBL/GenBank/DDBJ databases">
        <title>Genome sequencing and assembly of Indian major carp, Cirrhinus mrigala (Hamilton, 1822).</title>
        <authorList>
            <person name="Mohindra V."/>
            <person name="Chowdhury L.M."/>
            <person name="Lal K."/>
            <person name="Jena J.K."/>
        </authorList>
    </citation>
    <scope>NUCLEOTIDE SEQUENCE [LARGE SCALE GENOMIC DNA]</scope>
    <source>
        <strain evidence="4">CM1030</strain>
        <tissue evidence="4">Blood</tissue>
    </source>
</reference>
<dbReference type="Gene3D" id="2.30.29.30">
    <property type="entry name" value="Pleckstrin-homology domain (PH domain)/Phosphotyrosine-binding domain (PTB)"/>
    <property type="match status" value="1"/>
</dbReference>
<dbReference type="PANTHER" id="PTHR46006">
    <property type="entry name" value="RHO GUANINE NUCLEOTIDE EXCHANGE FACTOR AT 64C, ISOFORM A"/>
    <property type="match status" value="1"/>
</dbReference>
<dbReference type="SUPFAM" id="SSF50729">
    <property type="entry name" value="PH domain-like"/>
    <property type="match status" value="1"/>
</dbReference>
<evidence type="ECO:0000313" key="5">
    <source>
        <dbReference type="Proteomes" id="UP001529510"/>
    </source>
</evidence>
<dbReference type="InterPro" id="IPR001849">
    <property type="entry name" value="PH_domain"/>
</dbReference>
<feature type="domain" description="PH" evidence="3">
    <location>
        <begin position="2"/>
        <end position="71"/>
    </location>
</feature>
<dbReference type="GO" id="GO:0005737">
    <property type="term" value="C:cytoplasm"/>
    <property type="evidence" value="ECO:0007669"/>
    <property type="project" value="UniProtKB-SubCell"/>
</dbReference>
<evidence type="ECO:0000256" key="1">
    <source>
        <dbReference type="ARBA" id="ARBA00004496"/>
    </source>
</evidence>
<dbReference type="EMBL" id="JAMKFB020000017">
    <property type="protein sequence ID" value="KAL0170204.1"/>
    <property type="molecule type" value="Genomic_DNA"/>
</dbReference>
<name>A0ABD0P816_CIRMR</name>
<evidence type="ECO:0000259" key="3">
    <source>
        <dbReference type="Pfam" id="PF16652"/>
    </source>
</evidence>
<dbReference type="Proteomes" id="UP001529510">
    <property type="component" value="Unassembled WGS sequence"/>
</dbReference>
<comment type="subcellular location">
    <subcellularLocation>
        <location evidence="1">Cytoplasm</location>
    </subcellularLocation>
</comment>
<accession>A0ABD0P816</accession>
<organism evidence="4 5">
    <name type="scientific">Cirrhinus mrigala</name>
    <name type="common">Mrigala</name>
    <dbReference type="NCBI Taxonomy" id="683832"/>
    <lineage>
        <taxon>Eukaryota</taxon>
        <taxon>Metazoa</taxon>
        <taxon>Chordata</taxon>
        <taxon>Craniata</taxon>
        <taxon>Vertebrata</taxon>
        <taxon>Euteleostomi</taxon>
        <taxon>Actinopterygii</taxon>
        <taxon>Neopterygii</taxon>
        <taxon>Teleostei</taxon>
        <taxon>Ostariophysi</taxon>
        <taxon>Cypriniformes</taxon>
        <taxon>Cyprinidae</taxon>
        <taxon>Labeoninae</taxon>
        <taxon>Labeonini</taxon>
        <taxon>Cirrhinus</taxon>
    </lineage>
</organism>
<feature type="non-terminal residue" evidence="4">
    <location>
        <position position="1"/>
    </location>
</feature>
<keyword evidence="5" id="KW-1185">Reference proteome</keyword>
<dbReference type="AlphaFoldDB" id="A0ABD0P816"/>
<dbReference type="PANTHER" id="PTHR46006:SF6">
    <property type="entry name" value="INTERSECTIN-2 ISOFORM X1"/>
    <property type="match status" value="1"/>
</dbReference>
<comment type="caution">
    <text evidence="4">The sequence shown here is derived from an EMBL/GenBank/DDBJ whole genome shotgun (WGS) entry which is preliminary data.</text>
</comment>
<keyword evidence="2" id="KW-0963">Cytoplasm</keyword>
<gene>
    <name evidence="4" type="ORF">M9458_034800</name>
</gene>
<feature type="non-terminal residue" evidence="4">
    <location>
        <position position="71"/>
    </location>
</feature>
<dbReference type="InterPro" id="IPR011993">
    <property type="entry name" value="PH-like_dom_sf"/>
</dbReference>
<proteinExistence type="predicted"/>